<dbReference type="Proteomes" id="UP000697998">
    <property type="component" value="Unassembled WGS sequence"/>
</dbReference>
<dbReference type="Pfam" id="PF11736">
    <property type="entry name" value="DUF3299"/>
    <property type="match status" value="1"/>
</dbReference>
<feature type="chain" id="PRO_5037872593" evidence="1">
    <location>
        <begin position="25"/>
        <end position="201"/>
    </location>
</feature>
<evidence type="ECO:0000313" key="3">
    <source>
        <dbReference type="Proteomes" id="UP000697998"/>
    </source>
</evidence>
<proteinExistence type="predicted"/>
<protein>
    <submittedName>
        <fullName evidence="2">DUF3299 domain-containing protein</fullName>
    </submittedName>
</protein>
<dbReference type="Gene3D" id="2.40.50.870">
    <property type="entry name" value="Protein of unknown function (DUF3299)"/>
    <property type="match status" value="1"/>
</dbReference>
<dbReference type="InterPro" id="IPR021727">
    <property type="entry name" value="DUF3299"/>
</dbReference>
<keyword evidence="1" id="KW-0732">Signal</keyword>
<organism evidence="2 3">
    <name type="scientific">Candidatus Accumulibacter proximus</name>
    <dbReference type="NCBI Taxonomy" id="2954385"/>
    <lineage>
        <taxon>Bacteria</taxon>
        <taxon>Pseudomonadati</taxon>
        <taxon>Pseudomonadota</taxon>
        <taxon>Betaproteobacteria</taxon>
        <taxon>Candidatus Accumulibacter</taxon>
    </lineage>
</organism>
<accession>A0A935PYH6</accession>
<sequence length="201" mass="22079">MKLSLVVSLFALLSALPGPDVAHAQGKGQSPAEYRVGDRLTTDKASSQAYRQIEWDDLIPKGWDPMAAFKGLDLARLKDSDPKAQEALEKMRSAWDQAPVETALNGQRVRIAGFVVPLERKGEQILEFLLVPYFGACIHVPPPPANQIIHVVPEKPVTGMRTMDAMWVSGTLKLDRSETGMGVSGYRLRGEALAPYTRPKT</sequence>
<reference evidence="2 3" key="1">
    <citation type="submission" date="2020-10" db="EMBL/GenBank/DDBJ databases">
        <title>Connecting structure to function with the recovery of over 1000 high-quality activated sludge metagenome-assembled genomes encoding full-length rRNA genes using long-read sequencing.</title>
        <authorList>
            <person name="Singleton C.M."/>
            <person name="Petriglieri F."/>
            <person name="Kristensen J.M."/>
            <person name="Kirkegaard R.H."/>
            <person name="Michaelsen T.Y."/>
            <person name="Andersen M.H."/>
            <person name="Karst S.M."/>
            <person name="Dueholm M.S."/>
            <person name="Nielsen P.H."/>
            <person name="Albertsen M."/>
        </authorList>
    </citation>
    <scope>NUCLEOTIDE SEQUENCE [LARGE SCALE GENOMIC DNA]</scope>
    <source>
        <strain evidence="2">EsbW_18-Q3-R4-48_BATAC.285</strain>
    </source>
</reference>
<gene>
    <name evidence="2" type="ORF">IPJ27_01745</name>
</gene>
<evidence type="ECO:0000256" key="1">
    <source>
        <dbReference type="SAM" id="SignalP"/>
    </source>
</evidence>
<name>A0A935PYH6_9PROT</name>
<comment type="caution">
    <text evidence="2">The sequence shown here is derived from an EMBL/GenBank/DDBJ whole genome shotgun (WGS) entry which is preliminary data.</text>
</comment>
<feature type="signal peptide" evidence="1">
    <location>
        <begin position="1"/>
        <end position="24"/>
    </location>
</feature>
<dbReference type="EMBL" id="JADJMH010000001">
    <property type="protein sequence ID" value="MBK7673575.1"/>
    <property type="molecule type" value="Genomic_DNA"/>
</dbReference>
<dbReference type="AlphaFoldDB" id="A0A935PYH6"/>
<evidence type="ECO:0000313" key="2">
    <source>
        <dbReference type="EMBL" id="MBK7673575.1"/>
    </source>
</evidence>